<dbReference type="EMBL" id="JAKZBV010000001">
    <property type="protein sequence ID" value="MCH6471208.1"/>
    <property type="molecule type" value="Genomic_DNA"/>
</dbReference>
<dbReference type="InterPro" id="IPR038694">
    <property type="entry name" value="DUF427_sf"/>
</dbReference>
<proteinExistence type="predicted"/>
<protein>
    <submittedName>
        <fullName evidence="2">DUF427 domain-containing protein</fullName>
    </submittedName>
</protein>
<dbReference type="RefSeq" id="WP_241054843.1">
    <property type="nucleotide sequence ID" value="NZ_JAKZBV010000001.1"/>
</dbReference>
<dbReference type="InterPro" id="IPR007361">
    <property type="entry name" value="DUF427"/>
</dbReference>
<evidence type="ECO:0000313" key="2">
    <source>
        <dbReference type="EMBL" id="MCH6471208.1"/>
    </source>
</evidence>
<dbReference type="Gene3D" id="2.170.150.40">
    <property type="entry name" value="Domain of unknown function (DUF427)"/>
    <property type="match status" value="1"/>
</dbReference>
<feature type="domain" description="DUF427" evidence="1">
    <location>
        <begin position="16"/>
        <end position="100"/>
    </location>
</feature>
<dbReference type="Pfam" id="PF04248">
    <property type="entry name" value="NTP_transf_9"/>
    <property type="match status" value="1"/>
</dbReference>
<evidence type="ECO:0000313" key="3">
    <source>
        <dbReference type="Proteomes" id="UP001202922"/>
    </source>
</evidence>
<organism evidence="2 3">
    <name type="scientific">Sinomonas terrae</name>
    <dbReference type="NCBI Taxonomy" id="2908838"/>
    <lineage>
        <taxon>Bacteria</taxon>
        <taxon>Bacillati</taxon>
        <taxon>Actinomycetota</taxon>
        <taxon>Actinomycetes</taxon>
        <taxon>Micrococcales</taxon>
        <taxon>Micrococcaceae</taxon>
        <taxon>Sinomonas</taxon>
    </lineage>
</organism>
<gene>
    <name evidence="2" type="ORF">L0M17_14695</name>
</gene>
<accession>A0ABS9U3D0</accession>
<reference evidence="2 3" key="1">
    <citation type="submission" date="2022-03" db="EMBL/GenBank/DDBJ databases">
        <title>Sinomonas sp. isolated from a soil.</title>
        <authorList>
            <person name="Han J."/>
            <person name="Kim D.-U."/>
        </authorList>
    </citation>
    <scope>NUCLEOTIDE SEQUENCE [LARGE SCALE GENOMIC DNA]</scope>
    <source>
        <strain evidence="2 3">5-5</strain>
    </source>
</reference>
<sequence>MQHAPEESNRRPMVAAWYGDTCIARSDATVYLEGNHYFPPDSLRQGLLADSWLRTLCFWKGIARYHHAEIDGTRVANAAWSYPRPSPLARRIRGMVAFEQGTGITVREEPG</sequence>
<evidence type="ECO:0000259" key="1">
    <source>
        <dbReference type="Pfam" id="PF04248"/>
    </source>
</evidence>
<keyword evidence="3" id="KW-1185">Reference proteome</keyword>
<dbReference type="Proteomes" id="UP001202922">
    <property type="component" value="Unassembled WGS sequence"/>
</dbReference>
<comment type="caution">
    <text evidence="2">The sequence shown here is derived from an EMBL/GenBank/DDBJ whole genome shotgun (WGS) entry which is preliminary data.</text>
</comment>
<dbReference type="PANTHER" id="PTHR34310">
    <property type="entry name" value="DUF427 DOMAIN PROTEIN (AFU_ORTHOLOGUE AFUA_3G02220)"/>
    <property type="match status" value="1"/>
</dbReference>
<dbReference type="PANTHER" id="PTHR34310:SF5">
    <property type="entry name" value="DUF427 DOMAIN PROTEIN (AFU_ORTHOLOGUE AFUA_3G02220)"/>
    <property type="match status" value="1"/>
</dbReference>
<name>A0ABS9U3D0_9MICC</name>